<name>A0ACC0DHD4_9PEZI</name>
<protein>
    <submittedName>
        <fullName evidence="1">PLP-dependent transferase</fullName>
    </submittedName>
</protein>
<proteinExistence type="predicted"/>
<evidence type="ECO:0000313" key="2">
    <source>
        <dbReference type="Proteomes" id="UP001497680"/>
    </source>
</evidence>
<accession>A0ACC0DHD4</accession>
<comment type="caution">
    <text evidence="1">The sequence shown here is derived from an EMBL/GenBank/DDBJ whole genome shotgun (WGS) entry which is preliminary data.</text>
</comment>
<keyword evidence="2" id="KW-1185">Reference proteome</keyword>
<evidence type="ECO:0000313" key="1">
    <source>
        <dbReference type="EMBL" id="KAI6091955.1"/>
    </source>
</evidence>
<organism evidence="1 2">
    <name type="scientific">Hypoxylon rubiginosum</name>
    <dbReference type="NCBI Taxonomy" id="110542"/>
    <lineage>
        <taxon>Eukaryota</taxon>
        <taxon>Fungi</taxon>
        <taxon>Dikarya</taxon>
        <taxon>Ascomycota</taxon>
        <taxon>Pezizomycotina</taxon>
        <taxon>Sordariomycetes</taxon>
        <taxon>Xylariomycetidae</taxon>
        <taxon>Xylariales</taxon>
        <taxon>Hypoxylaceae</taxon>
        <taxon>Hypoxylon</taxon>
    </lineage>
</organism>
<gene>
    <name evidence="1" type="ORF">F4821DRAFT_174851</name>
</gene>
<dbReference type="Proteomes" id="UP001497680">
    <property type="component" value="Unassembled WGS sequence"/>
</dbReference>
<reference evidence="1 2" key="1">
    <citation type="journal article" date="2022" name="New Phytol.">
        <title>Ecological generalism drives hyperdiversity of secondary metabolite gene clusters in xylarialean endophytes.</title>
        <authorList>
            <person name="Franco M.E.E."/>
            <person name="Wisecaver J.H."/>
            <person name="Arnold A.E."/>
            <person name="Ju Y.M."/>
            <person name="Slot J.C."/>
            <person name="Ahrendt S."/>
            <person name="Moore L.P."/>
            <person name="Eastman K.E."/>
            <person name="Scott K."/>
            <person name="Konkel Z."/>
            <person name="Mondo S.J."/>
            <person name="Kuo A."/>
            <person name="Hayes R.D."/>
            <person name="Haridas S."/>
            <person name="Andreopoulos B."/>
            <person name="Riley R."/>
            <person name="LaButti K."/>
            <person name="Pangilinan J."/>
            <person name="Lipzen A."/>
            <person name="Amirebrahimi M."/>
            <person name="Yan J."/>
            <person name="Adam C."/>
            <person name="Keymanesh K."/>
            <person name="Ng V."/>
            <person name="Louie K."/>
            <person name="Northen T."/>
            <person name="Drula E."/>
            <person name="Henrissat B."/>
            <person name="Hsieh H.M."/>
            <person name="Youens-Clark K."/>
            <person name="Lutzoni F."/>
            <person name="Miadlikowska J."/>
            <person name="Eastwood D.C."/>
            <person name="Hamelin R.C."/>
            <person name="Grigoriev I.V."/>
            <person name="U'Ren J.M."/>
        </authorList>
    </citation>
    <scope>NUCLEOTIDE SEQUENCE [LARGE SCALE GENOMIC DNA]</scope>
    <source>
        <strain evidence="1 2">ER1909</strain>
    </source>
</reference>
<dbReference type="EMBL" id="MU394285">
    <property type="protein sequence ID" value="KAI6091955.1"/>
    <property type="molecule type" value="Genomic_DNA"/>
</dbReference>
<keyword evidence="1" id="KW-0808">Transferase</keyword>
<sequence length="508" mass="54868">MLTEMSRENTDPHLEKVAGVSWPSLEPGAAVQPVSGLGSVVTTSSGVTERKKEESPPTAADGTDPNRILVVGGQGNYLHLADGRKILDACGGAAVACLGHGVKEISDAIMSQVSTISYVPWGFLDTQSRRDMSEWLSQSSNGHFKKAWITSSGSEAMEGAVKLAREYFVWKGEPQRVNFIAREESYHGITLGALSMGGHLVRRGPFESLLFAGVYRIPACNAYRQKLSGETNEEFVSRKAKELEAKFIEAGPDTVAAFVAEPVVGAASGCVPSFPGYFKAMKAVCDKYGALLVLDEVMCGMGRTGTLHAWEQEGVTPDIQAIGKGLGGGYLPASAILASGKIIQAMEAKNAAFTHGHTYMDHPVVCAAALRVQQIIQRDNLLSNVQSQGKYLEKLLRDKLLSHPIVGDIRGRGLFWGVELVRDKGTKEPFDPELQLARRVHETALSEPYNMALYFGQGCAGQAKGDHIMIMPAYNVTPDVIETIVDKFAAVIDDVFGKLEKKDLNLPN</sequence>